<comment type="caution">
    <text evidence="1">The sequence shown here is derived from an EMBL/GenBank/DDBJ whole genome shotgun (WGS) entry which is preliminary data.</text>
</comment>
<organism evidence="1 2">
    <name type="scientific">Arthrobotrys musiformis</name>
    <dbReference type="NCBI Taxonomy" id="47236"/>
    <lineage>
        <taxon>Eukaryota</taxon>
        <taxon>Fungi</taxon>
        <taxon>Dikarya</taxon>
        <taxon>Ascomycota</taxon>
        <taxon>Pezizomycotina</taxon>
        <taxon>Orbiliomycetes</taxon>
        <taxon>Orbiliales</taxon>
        <taxon>Orbiliaceae</taxon>
        <taxon>Arthrobotrys</taxon>
    </lineage>
</organism>
<protein>
    <recommendedName>
        <fullName evidence="3">F-box domain-containing protein</fullName>
    </recommendedName>
</protein>
<evidence type="ECO:0000313" key="2">
    <source>
        <dbReference type="Proteomes" id="UP001370758"/>
    </source>
</evidence>
<name>A0AAV9WC80_9PEZI</name>
<reference evidence="1 2" key="1">
    <citation type="submission" date="2023-08" db="EMBL/GenBank/DDBJ databases">
        <authorList>
            <person name="Palmer J.M."/>
        </authorList>
    </citation>
    <scope>NUCLEOTIDE SEQUENCE [LARGE SCALE GENOMIC DNA]</scope>
    <source>
        <strain evidence="1 2">TWF481</strain>
    </source>
</reference>
<evidence type="ECO:0008006" key="3">
    <source>
        <dbReference type="Google" id="ProtNLM"/>
    </source>
</evidence>
<dbReference type="AlphaFoldDB" id="A0AAV9WC80"/>
<dbReference type="Proteomes" id="UP001370758">
    <property type="component" value="Unassembled WGS sequence"/>
</dbReference>
<accession>A0AAV9WC80</accession>
<proteinExistence type="predicted"/>
<sequence>MPVATLRIESAEVIFYYPNGYPRPCPSPTPALPHLFTGLAPRLTRLTTLTISRSPVDYGVPLLDFFQSLQLILYNCTTLRALSVSIAYCEHESSLSRELCNSILKYPQGSHPRYPALKEITVSISHRRETYPRGKIAHIWPLELLGAMLKCSSKTVTKLTVSATVCCPHELLLAGGWLDVTPLQHVDTSDMDSDYAAFKLGEMGKWEMPAVTQVVLSMDVDSWRVLDKYFAIPLAQVTEVGFNVGCGWRRWCEVVDEMNLEIFPNLQSLRVNSSTSPRELGRILCGMDTEAHLERCQNLSRIEAVIDGPFAPHRSDDSPYQDFLKGIKIGYGVLNLPLDRVISMDRELGRSGWSVIF</sequence>
<keyword evidence="2" id="KW-1185">Reference proteome</keyword>
<gene>
    <name evidence="1" type="ORF">TWF481_006907</name>
</gene>
<evidence type="ECO:0000313" key="1">
    <source>
        <dbReference type="EMBL" id="KAK6504974.1"/>
    </source>
</evidence>
<dbReference type="EMBL" id="JAVHJL010000004">
    <property type="protein sequence ID" value="KAK6504974.1"/>
    <property type="molecule type" value="Genomic_DNA"/>
</dbReference>